<dbReference type="Proteomes" id="UP001362999">
    <property type="component" value="Unassembled WGS sequence"/>
</dbReference>
<dbReference type="InterPro" id="IPR043151">
    <property type="entry name" value="BAH_sf"/>
</dbReference>
<accession>A0AAV9ZXW7</accession>
<feature type="compositionally biased region" description="Basic and acidic residues" evidence="1">
    <location>
        <begin position="122"/>
        <end position="133"/>
    </location>
</feature>
<organism evidence="2 3">
    <name type="scientific">Favolaschia claudopus</name>
    <dbReference type="NCBI Taxonomy" id="2862362"/>
    <lineage>
        <taxon>Eukaryota</taxon>
        <taxon>Fungi</taxon>
        <taxon>Dikarya</taxon>
        <taxon>Basidiomycota</taxon>
        <taxon>Agaricomycotina</taxon>
        <taxon>Agaricomycetes</taxon>
        <taxon>Agaricomycetidae</taxon>
        <taxon>Agaricales</taxon>
        <taxon>Marasmiineae</taxon>
        <taxon>Mycenaceae</taxon>
        <taxon>Favolaschia</taxon>
    </lineage>
</organism>
<feature type="region of interest" description="Disordered" evidence="1">
    <location>
        <begin position="1"/>
        <end position="24"/>
    </location>
</feature>
<keyword evidence="3" id="KW-1185">Reference proteome</keyword>
<feature type="region of interest" description="Disordered" evidence="1">
    <location>
        <begin position="309"/>
        <end position="330"/>
    </location>
</feature>
<sequence length="402" mass="44932">MPSKRPRSPEAASSKKQRKNADSLSINITPRLIPMAKFLNASYNVVGDAPPCHRVRPPPQTARHYFNPKEVILDQPLDEKGYYRQCRVDGVSYTAGNVVSVAAGEDGSIPKRRRGKNAPKKLAKDKDWQDGPKRHMSNGLKKAHTSLNSGISHANFALAPSTALAEAAREDELCFLSSCDEIPVESIIGKHAVQFLSPDQEPGSECDGRFFCSIQRRRELLNEAPSHKPCPCCALKSKLEAMNTPNFDVPDSALYQGCRYHLWDFVYMERSLGNCVDPEGCFELNQIIGITPQRQQLRIRRFHRHPNDPRRLCPSSQLESRRVEDPGAGGLSQGFSNTKLFDIACAVDTDESAVASFKCATPFHLLGTGYVLREPKVWKITQFMENAMGKEYQVLRYLGLQT</sequence>
<evidence type="ECO:0000256" key="1">
    <source>
        <dbReference type="SAM" id="MobiDB-lite"/>
    </source>
</evidence>
<proteinExistence type="predicted"/>
<name>A0AAV9ZXW7_9AGAR</name>
<gene>
    <name evidence="2" type="ORF">R3P38DRAFT_2800984</name>
</gene>
<comment type="caution">
    <text evidence="2">The sequence shown here is derived from an EMBL/GenBank/DDBJ whole genome shotgun (WGS) entry which is preliminary data.</text>
</comment>
<dbReference type="Gene3D" id="2.30.30.490">
    <property type="match status" value="1"/>
</dbReference>
<protein>
    <submittedName>
        <fullName evidence="2">Uncharacterized protein</fullName>
    </submittedName>
</protein>
<feature type="region of interest" description="Disordered" evidence="1">
    <location>
        <begin position="106"/>
        <end position="137"/>
    </location>
</feature>
<evidence type="ECO:0000313" key="2">
    <source>
        <dbReference type="EMBL" id="KAK6993256.1"/>
    </source>
</evidence>
<feature type="compositionally biased region" description="Basic residues" evidence="1">
    <location>
        <begin position="110"/>
        <end position="121"/>
    </location>
</feature>
<dbReference type="AlphaFoldDB" id="A0AAV9ZXW7"/>
<evidence type="ECO:0000313" key="3">
    <source>
        <dbReference type="Proteomes" id="UP001362999"/>
    </source>
</evidence>
<reference evidence="2 3" key="1">
    <citation type="journal article" date="2024" name="J Genomics">
        <title>Draft genome sequencing and assembly of Favolaschia claudopus CIRM-BRFM 2984 isolated from oak limbs.</title>
        <authorList>
            <person name="Navarro D."/>
            <person name="Drula E."/>
            <person name="Chaduli D."/>
            <person name="Cazenave R."/>
            <person name="Ahrendt S."/>
            <person name="Wang J."/>
            <person name="Lipzen A."/>
            <person name="Daum C."/>
            <person name="Barry K."/>
            <person name="Grigoriev I.V."/>
            <person name="Favel A."/>
            <person name="Rosso M.N."/>
            <person name="Martin F."/>
        </authorList>
    </citation>
    <scope>NUCLEOTIDE SEQUENCE [LARGE SCALE GENOMIC DNA]</scope>
    <source>
        <strain evidence="2 3">CIRM-BRFM 2984</strain>
    </source>
</reference>
<dbReference type="EMBL" id="JAWWNJ010000103">
    <property type="protein sequence ID" value="KAK6993256.1"/>
    <property type="molecule type" value="Genomic_DNA"/>
</dbReference>